<dbReference type="InterPro" id="IPR027417">
    <property type="entry name" value="P-loop_NTPase"/>
</dbReference>
<accession>A0A455T2U5</accession>
<dbReference type="EMBL" id="AP019377">
    <property type="protein sequence ID" value="BBH92815.1"/>
    <property type="molecule type" value="Genomic_DNA"/>
</dbReference>
<dbReference type="GO" id="GO:0043531">
    <property type="term" value="F:ADP binding"/>
    <property type="evidence" value="ECO:0007669"/>
    <property type="project" value="InterPro"/>
</dbReference>
<dbReference type="AlphaFoldDB" id="A0A455T2U5"/>
<gene>
    <name evidence="1" type="ORF">KTA_10140</name>
</gene>
<protein>
    <submittedName>
        <fullName evidence="1">Uncharacterized protein</fullName>
    </submittedName>
</protein>
<evidence type="ECO:0000313" key="1">
    <source>
        <dbReference type="EMBL" id="BBH92815.1"/>
    </source>
</evidence>
<reference evidence="1" key="1">
    <citation type="submission" date="2018-12" db="EMBL/GenBank/DDBJ databases">
        <title>Novel natural products biosynthetic potential of the class Ktedonobacteria.</title>
        <authorList>
            <person name="Zheng Y."/>
            <person name="Saitou A."/>
            <person name="Wang C.M."/>
            <person name="Toyoda A."/>
            <person name="Minakuchi Y."/>
            <person name="Sekiguchi Y."/>
            <person name="Ueda K."/>
            <person name="Takano H."/>
            <person name="Sakai Y."/>
            <person name="Yokota A."/>
            <person name="Yabe S."/>
        </authorList>
    </citation>
    <scope>NUCLEOTIDE SEQUENCE</scope>
    <source>
        <strain evidence="1">A3-2</strain>
    </source>
</reference>
<sequence length="286" mass="31398">MLLIIDDVWDVEPALRFRLGPPGSVYLFTTRSPRVAARLAPHRIVPVLPLEPASALELLRLVAPHAVDQEPALAMRLIEAVGALPLALLLVGSYLYEESLHGQPRRIMSAFHHLLDRPSNWFMLSPLSGSSAGLLQESLQRSLTRLPASTLRLLRSLALFPPQPSSFSEEAAEAVGQCVSEAFVGDLDYLCDCGLVECQAARYSLHPVIRAYLRLDQQADLAAAERHLVNYYASLARKQLAAGRLSLPIERENFQTALQLAVQHALSEEQYVLQAALEALANGVSL</sequence>
<name>A0A455T2U5_9CHLR</name>
<proteinExistence type="predicted"/>
<organism evidence="1">
    <name type="scientific">Thermogemmatispora argillosa</name>
    <dbReference type="NCBI Taxonomy" id="2045280"/>
    <lineage>
        <taxon>Bacteria</taxon>
        <taxon>Bacillati</taxon>
        <taxon>Chloroflexota</taxon>
        <taxon>Ktedonobacteria</taxon>
        <taxon>Thermogemmatisporales</taxon>
        <taxon>Thermogemmatisporaceae</taxon>
        <taxon>Thermogemmatispora</taxon>
    </lineage>
</organism>
<dbReference type="SUPFAM" id="SSF52540">
    <property type="entry name" value="P-loop containing nucleoside triphosphate hydrolases"/>
    <property type="match status" value="1"/>
</dbReference>